<accession>A0ABR4G935</accession>
<feature type="transmembrane region" description="Helical" evidence="6">
    <location>
        <begin position="695"/>
        <end position="713"/>
    </location>
</feature>
<evidence type="ECO:0000313" key="11">
    <source>
        <dbReference type="Proteomes" id="UP001610563"/>
    </source>
</evidence>
<dbReference type="Proteomes" id="UP001610563">
    <property type="component" value="Unassembled WGS sequence"/>
</dbReference>
<gene>
    <name evidence="10" type="ORF">BJX66DRAFT_324620</name>
</gene>
<evidence type="ECO:0000256" key="4">
    <source>
        <dbReference type="ARBA" id="ARBA00023136"/>
    </source>
</evidence>
<feature type="transmembrane region" description="Helical" evidence="6">
    <location>
        <begin position="158"/>
        <end position="175"/>
    </location>
</feature>
<dbReference type="Pfam" id="PF13515">
    <property type="entry name" value="FUSC_2"/>
    <property type="match status" value="1"/>
</dbReference>
<comment type="subcellular location">
    <subcellularLocation>
        <location evidence="1">Membrane</location>
        <topology evidence="1">Multi-pass membrane protein</topology>
    </subcellularLocation>
</comment>
<evidence type="ECO:0008006" key="12">
    <source>
        <dbReference type="Google" id="ProtNLM"/>
    </source>
</evidence>
<organism evidence="10 11">
    <name type="scientific">Aspergillus keveii</name>
    <dbReference type="NCBI Taxonomy" id="714993"/>
    <lineage>
        <taxon>Eukaryota</taxon>
        <taxon>Fungi</taxon>
        <taxon>Dikarya</taxon>
        <taxon>Ascomycota</taxon>
        <taxon>Pezizomycotina</taxon>
        <taxon>Eurotiomycetes</taxon>
        <taxon>Eurotiomycetidae</taxon>
        <taxon>Eurotiales</taxon>
        <taxon>Aspergillaceae</taxon>
        <taxon>Aspergillus</taxon>
        <taxon>Aspergillus subgen. Nidulantes</taxon>
    </lineage>
</organism>
<dbReference type="InterPro" id="IPR049453">
    <property type="entry name" value="Memb_transporter_dom"/>
</dbReference>
<feature type="transmembrane region" description="Helical" evidence="6">
    <location>
        <begin position="81"/>
        <end position="103"/>
    </location>
</feature>
<feature type="transmembrane region" description="Helical" evidence="6">
    <location>
        <begin position="646"/>
        <end position="662"/>
    </location>
</feature>
<feature type="transmembrane region" description="Helical" evidence="6">
    <location>
        <begin position="669"/>
        <end position="689"/>
    </location>
</feature>
<feature type="transmembrane region" description="Helical" evidence="6">
    <location>
        <begin position="720"/>
        <end position="739"/>
    </location>
</feature>
<feature type="transmembrane region" description="Helical" evidence="6">
    <location>
        <begin position="217"/>
        <end position="236"/>
    </location>
</feature>
<evidence type="ECO:0000256" key="1">
    <source>
        <dbReference type="ARBA" id="ARBA00004141"/>
    </source>
</evidence>
<reference evidence="10 11" key="1">
    <citation type="submission" date="2024-07" db="EMBL/GenBank/DDBJ databases">
        <title>Section-level genome sequencing and comparative genomics of Aspergillus sections Usti and Cavernicolus.</title>
        <authorList>
            <consortium name="Lawrence Berkeley National Laboratory"/>
            <person name="Nybo J.L."/>
            <person name="Vesth T.C."/>
            <person name="Theobald S."/>
            <person name="Frisvad J.C."/>
            <person name="Larsen T.O."/>
            <person name="Kjaerboelling I."/>
            <person name="Rothschild-Mancinelli K."/>
            <person name="Lyhne E.K."/>
            <person name="Kogle M.E."/>
            <person name="Barry K."/>
            <person name="Clum A."/>
            <person name="Na H."/>
            <person name="Ledsgaard L."/>
            <person name="Lin J."/>
            <person name="Lipzen A."/>
            <person name="Kuo A."/>
            <person name="Riley R."/>
            <person name="Mondo S."/>
            <person name="Labutti K."/>
            <person name="Haridas S."/>
            <person name="Pangalinan J."/>
            <person name="Salamov A.A."/>
            <person name="Simmons B.A."/>
            <person name="Magnuson J.K."/>
            <person name="Chen J."/>
            <person name="Drula E."/>
            <person name="Henrissat B."/>
            <person name="Wiebenga A."/>
            <person name="Lubbers R.J."/>
            <person name="Gomes A.C."/>
            <person name="Makela M.R."/>
            <person name="Stajich J."/>
            <person name="Grigoriev I.V."/>
            <person name="Mortensen U.H."/>
            <person name="De Vries R.P."/>
            <person name="Baker S.E."/>
            <person name="Andersen M.R."/>
        </authorList>
    </citation>
    <scope>NUCLEOTIDE SEQUENCE [LARGE SCALE GENOMIC DNA]</scope>
    <source>
        <strain evidence="10 11">CBS 209.92</strain>
    </source>
</reference>
<proteinExistence type="predicted"/>
<evidence type="ECO:0000259" key="9">
    <source>
        <dbReference type="Pfam" id="PF13515"/>
    </source>
</evidence>
<keyword evidence="3 6" id="KW-1133">Transmembrane helix</keyword>
<feature type="transmembrane region" description="Helical" evidence="6">
    <location>
        <begin position="759"/>
        <end position="779"/>
    </location>
</feature>
<name>A0ABR4G935_9EURO</name>
<feature type="domain" description="Integral membrane bound transporter" evidence="9">
    <location>
        <begin position="644"/>
        <end position="776"/>
    </location>
</feature>
<protein>
    <recommendedName>
        <fullName evidence="12">ER transporter 6TM N-terminal domain-containing protein</fullName>
    </recommendedName>
</protein>
<keyword evidence="2 6" id="KW-0812">Transmembrane</keyword>
<evidence type="ECO:0000256" key="5">
    <source>
        <dbReference type="SAM" id="MobiDB-lite"/>
    </source>
</evidence>
<feature type="region of interest" description="Disordered" evidence="5">
    <location>
        <begin position="559"/>
        <end position="595"/>
    </location>
</feature>
<dbReference type="InterPro" id="IPR018820">
    <property type="entry name" value="BRE4-related_DUF2421"/>
</dbReference>
<sequence length="999" mass="110305">MTAHRVDSPIPARLEATKPNRVRRLPGISNHFNGHDLKIFFRCFVGAWVGSLLIFINPALHELGTATFFACLVQLIIPPNGIVFIHILGVLSILLGVFLAYAWGVIAMKAALVARPAGDTAARLQLLYQAAAAQANQTGISPADAAQRLIYNGFMLDTRVTVVMYSFACIFIYFLARLRASNPKTVFAHLFGSIIIDIFLVYTPLLPSFDGSLPLAIVKPTLVGVGLSFVSSIIFFPRSTSHTVLDSMRNMVGLAKGPLDLTSVSLANNTERLDITSLRQTRAGIIALVRQVEPAIAFLPIDFSVGYCDPHDVKSLVVPMQKLVASTLTLLEFHINRVHRDTRTEELIKFQQQLMENEKLGPEIIHGSKEPGHHFGHHQLLQLVEILDGFPYPYPHSSIPHGDDLAKEFSETSAVAVKTCLKSQNLLAECIHKLNHGGWLSRISETEREQLVQRTKDASETLCASRNTFVDQTTELFLREYGPLLHSHSTQGSQLLAMHDLHGLVLGMVLQEQLATVLNDTEVLLQQVSVILEKSTRIRLWLPSSFRYALAWMSGKKGDAPATAQVNDSDPDKPVESTKTIPRKLHESTKSNPQRRTGLAHGVLRLYHWLTDSEGLFALRMVVVSIALSIPAVLPRTAGFYYREKGLWALIMGQTGLLVYMADFTFSVLSRLLGTLIGGVLALLAWYVGSANGPGNPYGLGAVMAVMVTIFMWARIWCPFHLLQAMIMAAATFLLIIGFSYDDQHLPQYGSAGLGYVVFWKRLVLVLVGVAAALVVQMFPSPPSAARHVSRTLSTSLRTVSDHYAFLLSCWNNPDNDTRALAEPSTLGLAYSLLDLEGLIKQLAFEFSSSPFTSSNTDQIKDLCLTLNREIGRLLSLSSLLPLEYRVRLTQQCGMLDHGHIGEVMAVLAVCEQALKTGDPLPEILPTPLVKRAFEYRDSANGPVLEFTPEAVRDEDYRRFCVALSAYFKFLWTVDELVIVVKGAVGESHLVSREVVDVV</sequence>
<dbReference type="EMBL" id="JBFTWV010000034">
    <property type="protein sequence ID" value="KAL2795538.1"/>
    <property type="molecule type" value="Genomic_DNA"/>
</dbReference>
<evidence type="ECO:0000259" key="8">
    <source>
        <dbReference type="Pfam" id="PF10337"/>
    </source>
</evidence>
<keyword evidence="11" id="KW-1185">Reference proteome</keyword>
<dbReference type="Pfam" id="PF10337">
    <property type="entry name" value="ArAE_2_N"/>
    <property type="match status" value="1"/>
</dbReference>
<evidence type="ECO:0000256" key="3">
    <source>
        <dbReference type="ARBA" id="ARBA00022989"/>
    </source>
</evidence>
<feature type="transmembrane region" description="Helical" evidence="6">
    <location>
        <begin position="615"/>
        <end position="634"/>
    </location>
</feature>
<dbReference type="InterPro" id="IPR018823">
    <property type="entry name" value="ArAE_2_N"/>
</dbReference>
<dbReference type="PANTHER" id="PTHR37994">
    <property type="entry name" value="ARAE_2_N DOMAIN-CONTAINING PROTEIN-RELATED"/>
    <property type="match status" value="1"/>
</dbReference>
<dbReference type="Pfam" id="PF10334">
    <property type="entry name" value="BRE4"/>
    <property type="match status" value="1"/>
</dbReference>
<evidence type="ECO:0000259" key="7">
    <source>
        <dbReference type="Pfam" id="PF10334"/>
    </source>
</evidence>
<feature type="domain" description="Putative ER transporter 6TM N-terminal" evidence="8">
    <location>
        <begin position="29"/>
        <end position="475"/>
    </location>
</feature>
<evidence type="ECO:0000313" key="10">
    <source>
        <dbReference type="EMBL" id="KAL2795538.1"/>
    </source>
</evidence>
<dbReference type="PANTHER" id="PTHR37994:SF3">
    <property type="entry name" value="ER TRANSPORTER 6TM N-TERMINAL DOMAIN-CONTAINING PROTEIN"/>
    <property type="match status" value="1"/>
</dbReference>
<feature type="domain" description="DUF2421" evidence="7">
    <location>
        <begin position="780"/>
        <end position="989"/>
    </location>
</feature>
<keyword evidence="4 6" id="KW-0472">Membrane</keyword>
<feature type="transmembrane region" description="Helical" evidence="6">
    <location>
        <begin position="187"/>
        <end position="205"/>
    </location>
</feature>
<feature type="transmembrane region" description="Helical" evidence="6">
    <location>
        <begin position="39"/>
        <end position="60"/>
    </location>
</feature>
<evidence type="ECO:0000256" key="6">
    <source>
        <dbReference type="SAM" id="Phobius"/>
    </source>
</evidence>
<comment type="caution">
    <text evidence="10">The sequence shown here is derived from an EMBL/GenBank/DDBJ whole genome shotgun (WGS) entry which is preliminary data.</text>
</comment>
<evidence type="ECO:0000256" key="2">
    <source>
        <dbReference type="ARBA" id="ARBA00022692"/>
    </source>
</evidence>